<evidence type="ECO:0000313" key="4">
    <source>
        <dbReference type="Proteomes" id="UP000283314"/>
    </source>
</evidence>
<dbReference type="GeneID" id="66467876"/>
<evidence type="ECO:0000313" key="3">
    <source>
        <dbReference type="EMBL" id="RHL43263.1"/>
    </source>
</evidence>
<dbReference type="Pfam" id="PF13754">
    <property type="entry name" value="Big_3_4"/>
    <property type="match status" value="1"/>
</dbReference>
<dbReference type="EMBL" id="QSFO01000007">
    <property type="protein sequence ID" value="RHA54498.1"/>
    <property type="molecule type" value="Genomic_DNA"/>
</dbReference>
<accession>A0A415L408</accession>
<dbReference type="Proteomes" id="UP000284598">
    <property type="component" value="Unassembled WGS sequence"/>
</dbReference>
<gene>
    <name evidence="3" type="ORF">DW018_11545</name>
    <name evidence="2" type="ORF">DW929_07395</name>
</gene>
<feature type="domain" description="Ig-like" evidence="1">
    <location>
        <begin position="1"/>
        <end position="90"/>
    </location>
</feature>
<dbReference type="RefSeq" id="WP_118025349.1">
    <property type="nucleotide sequence ID" value="NZ_CABJDQ010000009.1"/>
</dbReference>
<evidence type="ECO:0000313" key="2">
    <source>
        <dbReference type="EMBL" id="RHA54498.1"/>
    </source>
</evidence>
<comment type="caution">
    <text evidence="3">The sequence shown here is derived from an EMBL/GenBank/DDBJ whole genome shotgun (WGS) entry which is preliminary data.</text>
</comment>
<dbReference type="EMBL" id="QROT01000009">
    <property type="protein sequence ID" value="RHL43263.1"/>
    <property type="molecule type" value="Genomic_DNA"/>
</dbReference>
<evidence type="ECO:0000259" key="1">
    <source>
        <dbReference type="Pfam" id="PF13754"/>
    </source>
</evidence>
<dbReference type="Proteomes" id="UP000283314">
    <property type="component" value="Unassembled WGS sequence"/>
</dbReference>
<organism evidence="3 4">
    <name type="scientific">Eubacterium ventriosum</name>
    <dbReference type="NCBI Taxonomy" id="39496"/>
    <lineage>
        <taxon>Bacteria</taxon>
        <taxon>Bacillati</taxon>
        <taxon>Bacillota</taxon>
        <taxon>Clostridia</taxon>
        <taxon>Eubacteriales</taxon>
        <taxon>Eubacteriaceae</taxon>
        <taxon>Eubacterium</taxon>
    </lineage>
</organism>
<evidence type="ECO:0000313" key="5">
    <source>
        <dbReference type="Proteomes" id="UP000284598"/>
    </source>
</evidence>
<dbReference type="InterPro" id="IPR022038">
    <property type="entry name" value="Ig-like_bact"/>
</dbReference>
<sequence length="122" mass="13970">MVVRLIGKVEGQDVIFTRLKGDIWTAEVPAQKSGRYVMELTAFDEAGNIAYCTDVLFSYDATAMKFTIEPLPYQCTYINDDYEIGFVTSEYDIEKENDNYFSELSESSFCIELLRRGDACEH</sequence>
<name>A0A415L408_9FIRM</name>
<proteinExistence type="predicted"/>
<reference evidence="4 5" key="1">
    <citation type="submission" date="2018-08" db="EMBL/GenBank/DDBJ databases">
        <title>A genome reference for cultivated species of the human gut microbiota.</title>
        <authorList>
            <person name="Zou Y."/>
            <person name="Xue W."/>
            <person name="Luo G."/>
        </authorList>
    </citation>
    <scope>NUCLEOTIDE SEQUENCE [LARGE SCALE GENOMIC DNA]</scope>
    <source>
        <strain evidence="3 4">AF37-4</strain>
        <strain evidence="2 5">AM43-2</strain>
    </source>
</reference>
<protein>
    <recommendedName>
        <fullName evidence="1">Ig-like domain-containing protein</fullName>
    </recommendedName>
</protein>
<dbReference type="AlphaFoldDB" id="A0A415L408"/>